<dbReference type="EMBL" id="CAJVQC010028393">
    <property type="protein sequence ID" value="CAG8739477.1"/>
    <property type="molecule type" value="Genomic_DNA"/>
</dbReference>
<feature type="non-terminal residue" evidence="1">
    <location>
        <position position="143"/>
    </location>
</feature>
<organism evidence="1 2">
    <name type="scientific">Racocetra persica</name>
    <dbReference type="NCBI Taxonomy" id="160502"/>
    <lineage>
        <taxon>Eukaryota</taxon>
        <taxon>Fungi</taxon>
        <taxon>Fungi incertae sedis</taxon>
        <taxon>Mucoromycota</taxon>
        <taxon>Glomeromycotina</taxon>
        <taxon>Glomeromycetes</taxon>
        <taxon>Diversisporales</taxon>
        <taxon>Gigasporaceae</taxon>
        <taxon>Racocetra</taxon>
    </lineage>
</organism>
<feature type="non-terminal residue" evidence="1">
    <location>
        <position position="1"/>
    </location>
</feature>
<keyword evidence="2" id="KW-1185">Reference proteome</keyword>
<dbReference type="Proteomes" id="UP000789920">
    <property type="component" value="Unassembled WGS sequence"/>
</dbReference>
<reference evidence="1" key="1">
    <citation type="submission" date="2021-06" db="EMBL/GenBank/DDBJ databases">
        <authorList>
            <person name="Kallberg Y."/>
            <person name="Tangrot J."/>
            <person name="Rosling A."/>
        </authorList>
    </citation>
    <scope>NUCLEOTIDE SEQUENCE</scope>
    <source>
        <strain evidence="1">MA461A</strain>
    </source>
</reference>
<gene>
    <name evidence="1" type="ORF">RPERSI_LOCUS13003</name>
</gene>
<evidence type="ECO:0000313" key="1">
    <source>
        <dbReference type="EMBL" id="CAG8739477.1"/>
    </source>
</evidence>
<proteinExistence type="predicted"/>
<name>A0ACA9Q7L6_9GLOM</name>
<protein>
    <submittedName>
        <fullName evidence="1">22478_t:CDS:1</fullName>
    </submittedName>
</protein>
<accession>A0ACA9Q7L6</accession>
<comment type="caution">
    <text evidence="1">The sequence shown here is derived from an EMBL/GenBank/DDBJ whole genome shotgun (WGS) entry which is preliminary data.</text>
</comment>
<sequence>LQTLKQVRESWSKRIAKPVKQYSKTTFYRHAKNFVTIIENNFIQSTKSNFHNQDLVKLKSVKYVVNNQNYFSILKRTLHKKELNINYHLPREYIITNERNDLTQRMTKDIPIKLVNINTMITDKEFDNIVEEPDNESNNLDSK</sequence>
<evidence type="ECO:0000313" key="2">
    <source>
        <dbReference type="Proteomes" id="UP000789920"/>
    </source>
</evidence>